<name>A0A8X8Y5H6_SALSN</name>
<dbReference type="PROSITE" id="PS51375">
    <property type="entry name" value="PPR"/>
    <property type="match status" value="1"/>
</dbReference>
<dbReference type="InterPro" id="IPR036736">
    <property type="entry name" value="ACP-like_sf"/>
</dbReference>
<dbReference type="PANTHER" id="PTHR46153">
    <property type="entry name" value="ACYL CARRIER PROTEIN"/>
    <property type="match status" value="1"/>
</dbReference>
<feature type="repeat" description="PPR" evidence="2">
    <location>
        <begin position="157"/>
        <end position="191"/>
    </location>
</feature>
<proteinExistence type="predicted"/>
<comment type="caution">
    <text evidence="3">The sequence shown here is derived from an EMBL/GenBank/DDBJ whole genome shotgun (WGS) entry which is preliminary data.</text>
</comment>
<evidence type="ECO:0000256" key="2">
    <source>
        <dbReference type="PROSITE-ProRule" id="PRU00708"/>
    </source>
</evidence>
<keyword evidence="4" id="KW-1185">Reference proteome</keyword>
<dbReference type="Proteomes" id="UP000298416">
    <property type="component" value="Unassembled WGS sequence"/>
</dbReference>
<evidence type="ECO:0008006" key="5">
    <source>
        <dbReference type="Google" id="ProtNLM"/>
    </source>
</evidence>
<dbReference type="Pfam" id="PF01535">
    <property type="entry name" value="PPR"/>
    <property type="match status" value="1"/>
</dbReference>
<evidence type="ECO:0000313" key="4">
    <source>
        <dbReference type="Proteomes" id="UP000298416"/>
    </source>
</evidence>
<reference evidence="3" key="1">
    <citation type="submission" date="2018-01" db="EMBL/GenBank/DDBJ databases">
        <authorList>
            <person name="Mao J.F."/>
        </authorList>
    </citation>
    <scope>NUCLEOTIDE SEQUENCE</scope>
    <source>
        <strain evidence="3">Huo1</strain>
        <tissue evidence="3">Leaf</tissue>
    </source>
</reference>
<evidence type="ECO:0000256" key="1">
    <source>
        <dbReference type="ARBA" id="ARBA00022737"/>
    </source>
</evidence>
<accession>A0A8X8Y5H6</accession>
<dbReference type="AlphaFoldDB" id="A0A8X8Y5H6"/>
<dbReference type="Gene3D" id="1.25.40.10">
    <property type="entry name" value="Tetratricopeptide repeat domain"/>
    <property type="match status" value="1"/>
</dbReference>
<dbReference type="InterPro" id="IPR044813">
    <property type="entry name" value="ACP_chloroplastic"/>
</dbReference>
<evidence type="ECO:0000313" key="3">
    <source>
        <dbReference type="EMBL" id="KAG6423783.1"/>
    </source>
</evidence>
<protein>
    <recommendedName>
        <fullName evidence="5">Acyl carrier protein</fullName>
    </recommendedName>
</protein>
<sequence length="306" mass="33665">MRSAAEKLRFFHRSSSLNLLSSFSASRQLKTSTITTNALTEEEVNQINAVIRRLCDSNHLKEATDLISAALSTARPPLASLPVSSLISRLASQPDLTHPMHLLNTLKFNPNASDPSVLIPVVKMILASLFENGRPKMAVKIFQWVARPDFPGGVAVDLELYAGLVDGFCRNGMMLDSLRVLRVMACEKLVIGDGIRVCIYRGLLREARVREALELNAVLGSCTSGSDGDTCVSEKMMLCKSLRLATVGWRSTSRFTTSRFQISCAVEIVMGLEEEFDITVQEDNQDNISCIREAADLIEQLVANKS</sequence>
<gene>
    <name evidence="3" type="ORF">SASPL_114186</name>
</gene>
<organism evidence="3">
    <name type="scientific">Salvia splendens</name>
    <name type="common">Scarlet sage</name>
    <dbReference type="NCBI Taxonomy" id="180675"/>
    <lineage>
        <taxon>Eukaryota</taxon>
        <taxon>Viridiplantae</taxon>
        <taxon>Streptophyta</taxon>
        <taxon>Embryophyta</taxon>
        <taxon>Tracheophyta</taxon>
        <taxon>Spermatophyta</taxon>
        <taxon>Magnoliopsida</taxon>
        <taxon>eudicotyledons</taxon>
        <taxon>Gunneridae</taxon>
        <taxon>Pentapetalae</taxon>
        <taxon>asterids</taxon>
        <taxon>lamiids</taxon>
        <taxon>Lamiales</taxon>
        <taxon>Lamiaceae</taxon>
        <taxon>Nepetoideae</taxon>
        <taxon>Mentheae</taxon>
        <taxon>Salviinae</taxon>
        <taxon>Salvia</taxon>
        <taxon>Salvia subgen. Calosphace</taxon>
        <taxon>core Calosphace</taxon>
    </lineage>
</organism>
<dbReference type="SUPFAM" id="SSF47336">
    <property type="entry name" value="ACP-like"/>
    <property type="match status" value="1"/>
</dbReference>
<dbReference type="InterPro" id="IPR002885">
    <property type="entry name" value="PPR_rpt"/>
</dbReference>
<dbReference type="InterPro" id="IPR011990">
    <property type="entry name" value="TPR-like_helical_dom_sf"/>
</dbReference>
<dbReference type="EMBL" id="PNBA02000005">
    <property type="protein sequence ID" value="KAG6423783.1"/>
    <property type="molecule type" value="Genomic_DNA"/>
</dbReference>
<reference evidence="3" key="2">
    <citation type="submission" date="2020-08" db="EMBL/GenBank/DDBJ databases">
        <title>Plant Genome Project.</title>
        <authorList>
            <person name="Zhang R.-G."/>
        </authorList>
    </citation>
    <scope>NUCLEOTIDE SEQUENCE</scope>
    <source>
        <strain evidence="3">Huo1</strain>
        <tissue evidence="3">Leaf</tissue>
    </source>
</reference>
<keyword evidence="1" id="KW-0677">Repeat</keyword>
<dbReference type="GO" id="GO:0000036">
    <property type="term" value="F:acyl carrier activity"/>
    <property type="evidence" value="ECO:0007669"/>
    <property type="project" value="InterPro"/>
</dbReference>
<dbReference type="Gene3D" id="1.10.1200.10">
    <property type="entry name" value="ACP-like"/>
    <property type="match status" value="1"/>
</dbReference>
<dbReference type="PANTHER" id="PTHR46153:SF11">
    <property type="entry name" value="ACYL CARRIER PROTEIN 4, CHLOROPLASTIC"/>
    <property type="match status" value="1"/>
</dbReference>